<dbReference type="Gene3D" id="3.40.50.300">
    <property type="entry name" value="P-loop containing nucleotide triphosphate hydrolases"/>
    <property type="match status" value="4"/>
</dbReference>
<gene>
    <name evidence="18" type="ORF">SCABRO_01647</name>
</gene>
<dbReference type="Gene3D" id="3.90.320.10">
    <property type="match status" value="1"/>
</dbReference>
<proteinExistence type="predicted"/>
<dbReference type="SUPFAM" id="SSF52540">
    <property type="entry name" value="P-loop containing nucleoside triphosphate hydrolases"/>
    <property type="match status" value="1"/>
</dbReference>
<evidence type="ECO:0000256" key="8">
    <source>
        <dbReference type="ARBA" id="ARBA00023125"/>
    </source>
</evidence>
<dbReference type="InterPro" id="IPR000212">
    <property type="entry name" value="DNA_helicase_UvrD/REP"/>
</dbReference>
<keyword evidence="6" id="KW-0269">Exonuclease</keyword>
<feature type="region of interest" description="Disordered" evidence="15">
    <location>
        <begin position="967"/>
        <end position="993"/>
    </location>
</feature>
<dbReference type="SUPFAM" id="SSF52980">
    <property type="entry name" value="Restriction endonuclease-like"/>
    <property type="match status" value="1"/>
</dbReference>
<dbReference type="GO" id="GO:0004527">
    <property type="term" value="F:exonuclease activity"/>
    <property type="evidence" value="ECO:0007669"/>
    <property type="project" value="UniProtKB-KW"/>
</dbReference>
<feature type="region of interest" description="Disordered" evidence="15">
    <location>
        <begin position="254"/>
        <end position="280"/>
    </location>
</feature>
<dbReference type="PROSITE" id="PS51217">
    <property type="entry name" value="UVRD_HELICASE_CTER"/>
    <property type="match status" value="1"/>
</dbReference>
<dbReference type="PATRIC" id="fig|237368.3.peg.1799"/>
<evidence type="ECO:0000259" key="17">
    <source>
        <dbReference type="PROSITE" id="PS51217"/>
    </source>
</evidence>
<dbReference type="PANTHER" id="PTHR11070:SF48">
    <property type="entry name" value="ATP-DEPENDENT HELICASE_NUCLEASE SUBUNIT A"/>
    <property type="match status" value="1"/>
</dbReference>
<comment type="caution">
    <text evidence="18">The sequence shown here is derived from an EMBL/GenBank/DDBJ whole genome shotgun (WGS) entry which is preliminary data.</text>
</comment>
<feature type="compositionally biased region" description="Polar residues" evidence="15">
    <location>
        <begin position="254"/>
        <end position="270"/>
    </location>
</feature>
<keyword evidence="8" id="KW-0238">DNA-binding</keyword>
<evidence type="ECO:0000256" key="12">
    <source>
        <dbReference type="ARBA" id="ARBA00034808"/>
    </source>
</evidence>
<feature type="compositionally biased region" description="Polar residues" evidence="15">
    <location>
        <begin position="972"/>
        <end position="986"/>
    </location>
</feature>
<dbReference type="PROSITE" id="PS51198">
    <property type="entry name" value="UVRD_HELICASE_ATP_BIND"/>
    <property type="match status" value="1"/>
</dbReference>
<evidence type="ECO:0000256" key="10">
    <source>
        <dbReference type="ARBA" id="ARBA00023235"/>
    </source>
</evidence>
<keyword evidence="2 14" id="KW-0547">Nucleotide-binding</keyword>
<dbReference type="GO" id="GO:0033202">
    <property type="term" value="C:DNA helicase complex"/>
    <property type="evidence" value="ECO:0007669"/>
    <property type="project" value="TreeGrafter"/>
</dbReference>
<dbReference type="InterPro" id="IPR011604">
    <property type="entry name" value="PDDEXK-like_dom_sf"/>
</dbReference>
<sequence length="1297" mass="149508">MTDKLTTSQRKGVVITDRDLCVVAGPGSGKTRVLVERFANLVTTRKASIDEILTLTFTEKAANEMKIRAAGLFEQKGMEQERQEIEFAYLSTIHSFCARILRENAIEAVLDPQFRVMDELEAVRLKEQALENTFKERTDEKTLDAFLNDIFWKQFDSKKSRLKSFKENLIQLYEKIRSASVPIAEAVNIDDLSPEISSSYNSLEELIKEINDIYSGSKLAPKTREKVEYVLERWNSSNMQKEIKELCGRIVKQHSSLPPSQRGQKSTRTVASPPYKGGERGVVKSTEIQSDIMRSSKRDVLALLNRVKDIQSSINLQVSKDVKTSLGALRDELKVIIGLLVEDYSSDIKIMIRDFLVNFDIAYSERKKIERLIDFADLEVKTIELLENREYIANEIKRKFKYILVDEFQDISGLQKKIIDLIRSKDNLFIVGDAKQSIYGFRNADVEIFQDIQNEVDPGSLISLNENFRSRPEILNFINHIFNELWPTDSTCQVNTASPDKKRRGLSSPPCEGEWKKCYFPTTPSSPPSQGGERGVVYASSKDNTQQLKPGAEFSDKPFPSVEIIVAEGRDKTEARKWESMEIAKRIREIVDKGEIKITNRREQERSISYRDFAILFRSTTDIKLYEHRLSHLDIPYYVVSGRGFYNTTEVTDLINLLKLIESPLDEINLAAVLRSPFVGIDDDVLFRLADHVHSSNGKKRLYQSLDKVDSIKEIEEHSQERIIQFIQFLNEVQNIKPRISLWKLISFILKKTEFQSKMLLFSNGKKRYANLRKLVELCKIQEEFEPMALRDFIEIVEGYRFREIRESEAPVESEEDDVVKMITTHSAKGLEFPIVIVADTDRDNSRPPDYFVYSKNYGISFKILNPSTNEAEVPLSYERINDEITQKELQESKRLLFVAVTRAQEHLILSGGINRTRTRGDSDKGNWHNYISASLGLNPEPEDNLEIIKIGQGSSQSIEIRYSRVKEENKPSVQNGSRLNDNVGQTGKPKGGKRIKLLTQHRKEIAACNKIKTQLPSKNIVETGKNILSRIAHNVEMDNSHYVYSVTELLKYHFCPQRYYLNSIMGLQGTDEKTMAEPHSVEDEDENRLNDDEIPGHELGNIVHRVFSRYDFPEENLKEYIKKELSVFGLDTNQQSIDLVASWISSFYNSDIGKEVVSSKQYKREKSFIFNYRNNLIRGQIDLFYFNNKSLLKIIDYKANNITIEEIPEKVELYRLQMQLYARALETIYGKRVDETMLYFLVPNKSVVIDTTGEACRELDSTLDSFFTAHKDGSFKKLSDHKCQWCEYEEICRKKD</sequence>
<evidence type="ECO:0000256" key="5">
    <source>
        <dbReference type="ARBA" id="ARBA00022806"/>
    </source>
</evidence>
<dbReference type="Pfam" id="PF12705">
    <property type="entry name" value="PDDEXK_1"/>
    <property type="match status" value="1"/>
</dbReference>
<dbReference type="CDD" id="cd17932">
    <property type="entry name" value="DEXQc_UvrD"/>
    <property type="match status" value="2"/>
</dbReference>
<dbReference type="GO" id="GO:0000725">
    <property type="term" value="P:recombinational repair"/>
    <property type="evidence" value="ECO:0007669"/>
    <property type="project" value="TreeGrafter"/>
</dbReference>
<dbReference type="Proteomes" id="UP000030652">
    <property type="component" value="Unassembled WGS sequence"/>
</dbReference>
<dbReference type="PANTHER" id="PTHR11070">
    <property type="entry name" value="UVRD / RECB / PCRA DNA HELICASE FAMILY MEMBER"/>
    <property type="match status" value="1"/>
</dbReference>
<dbReference type="Pfam" id="PF00580">
    <property type="entry name" value="UvrD-helicase"/>
    <property type="match status" value="2"/>
</dbReference>
<dbReference type="InterPro" id="IPR038726">
    <property type="entry name" value="PDDEXK_AddAB-type"/>
</dbReference>
<keyword evidence="9" id="KW-0234">DNA repair</keyword>
<comment type="catalytic activity">
    <reaction evidence="11">
        <text>Couples ATP hydrolysis with the unwinding of duplex DNA by translocating in the 3'-5' direction.</text>
        <dbReference type="EC" id="5.6.2.4"/>
    </reaction>
</comment>
<evidence type="ECO:0000259" key="16">
    <source>
        <dbReference type="PROSITE" id="PS51198"/>
    </source>
</evidence>
<feature type="domain" description="UvrD-like helicase C-terminal" evidence="17">
    <location>
        <begin position="527"/>
        <end position="830"/>
    </location>
</feature>
<feature type="domain" description="UvrD-like helicase ATP-binding" evidence="16">
    <location>
        <begin position="3"/>
        <end position="471"/>
    </location>
</feature>
<keyword evidence="4 14" id="KW-0378">Hydrolase</keyword>
<evidence type="ECO:0000256" key="4">
    <source>
        <dbReference type="ARBA" id="ARBA00022801"/>
    </source>
</evidence>
<evidence type="ECO:0000256" key="6">
    <source>
        <dbReference type="ARBA" id="ARBA00022839"/>
    </source>
</evidence>
<evidence type="ECO:0000256" key="13">
    <source>
        <dbReference type="ARBA" id="ARBA00048988"/>
    </source>
</evidence>
<comment type="catalytic activity">
    <reaction evidence="13">
        <text>ATP + H2O = ADP + phosphate + H(+)</text>
        <dbReference type="Rhea" id="RHEA:13065"/>
        <dbReference type="ChEBI" id="CHEBI:15377"/>
        <dbReference type="ChEBI" id="CHEBI:15378"/>
        <dbReference type="ChEBI" id="CHEBI:30616"/>
        <dbReference type="ChEBI" id="CHEBI:43474"/>
        <dbReference type="ChEBI" id="CHEBI:456216"/>
        <dbReference type="EC" id="5.6.2.4"/>
    </reaction>
</comment>
<dbReference type="InterPro" id="IPR027417">
    <property type="entry name" value="P-loop_NTPase"/>
</dbReference>
<keyword evidence="1" id="KW-0540">Nuclease</keyword>
<name>A0A0B0EJ55_9BACT</name>
<keyword evidence="5 14" id="KW-0347">Helicase</keyword>
<reference evidence="18 19" key="1">
    <citation type="submission" date="2014-10" db="EMBL/GenBank/DDBJ databases">
        <title>Draft genome of anammox bacterium scalindua brodae, obtained using differential coverage binning of sequence data from two enrichment reactors.</title>
        <authorList>
            <person name="Speth D.R."/>
            <person name="Russ L."/>
            <person name="Kartal B."/>
            <person name="Op den Camp H.J."/>
            <person name="Dutilh B.E."/>
            <person name="Jetten M.S."/>
        </authorList>
    </citation>
    <scope>NUCLEOTIDE SEQUENCE [LARGE SCALE GENOMIC DNA]</scope>
    <source>
        <strain evidence="18">RU1</strain>
    </source>
</reference>
<evidence type="ECO:0000256" key="2">
    <source>
        <dbReference type="ARBA" id="ARBA00022741"/>
    </source>
</evidence>
<dbReference type="GO" id="GO:0003677">
    <property type="term" value="F:DNA binding"/>
    <property type="evidence" value="ECO:0007669"/>
    <property type="project" value="UniProtKB-KW"/>
</dbReference>
<feature type="binding site" evidence="14">
    <location>
        <begin position="24"/>
        <end position="31"/>
    </location>
    <ligand>
        <name>ATP</name>
        <dbReference type="ChEBI" id="CHEBI:30616"/>
    </ligand>
</feature>
<dbReference type="Pfam" id="PF13361">
    <property type="entry name" value="UvrD_C"/>
    <property type="match status" value="1"/>
</dbReference>
<keyword evidence="7 14" id="KW-0067">ATP-binding</keyword>
<dbReference type="GO" id="GO:0043138">
    <property type="term" value="F:3'-5' DNA helicase activity"/>
    <property type="evidence" value="ECO:0007669"/>
    <property type="project" value="UniProtKB-EC"/>
</dbReference>
<evidence type="ECO:0000256" key="15">
    <source>
        <dbReference type="SAM" id="MobiDB-lite"/>
    </source>
</evidence>
<evidence type="ECO:0000256" key="11">
    <source>
        <dbReference type="ARBA" id="ARBA00034617"/>
    </source>
</evidence>
<dbReference type="GO" id="GO:0005524">
    <property type="term" value="F:ATP binding"/>
    <property type="evidence" value="ECO:0007669"/>
    <property type="project" value="UniProtKB-UniRule"/>
</dbReference>
<keyword evidence="3" id="KW-0227">DNA damage</keyword>
<protein>
    <recommendedName>
        <fullName evidence="12">DNA 3'-5' helicase</fullName>
        <ecNumber evidence="12">5.6.2.4</ecNumber>
    </recommendedName>
</protein>
<accession>A0A0B0EJ55</accession>
<organism evidence="18 19">
    <name type="scientific">Candidatus Scalindua brodae</name>
    <dbReference type="NCBI Taxonomy" id="237368"/>
    <lineage>
        <taxon>Bacteria</taxon>
        <taxon>Pseudomonadati</taxon>
        <taxon>Planctomycetota</taxon>
        <taxon>Candidatus Brocadiia</taxon>
        <taxon>Candidatus Brocadiales</taxon>
        <taxon>Candidatus Scalinduaceae</taxon>
        <taxon>Candidatus Scalindua</taxon>
    </lineage>
</organism>
<evidence type="ECO:0000256" key="7">
    <source>
        <dbReference type="ARBA" id="ARBA00022840"/>
    </source>
</evidence>
<dbReference type="eggNOG" id="COG1074">
    <property type="taxonomic scope" value="Bacteria"/>
</dbReference>
<evidence type="ECO:0000313" key="19">
    <source>
        <dbReference type="Proteomes" id="UP000030652"/>
    </source>
</evidence>
<dbReference type="InterPro" id="IPR011335">
    <property type="entry name" value="Restrct_endonuc-II-like"/>
</dbReference>
<evidence type="ECO:0000256" key="1">
    <source>
        <dbReference type="ARBA" id="ARBA00022722"/>
    </source>
</evidence>
<keyword evidence="10" id="KW-0413">Isomerase</keyword>
<dbReference type="InterPro" id="IPR014016">
    <property type="entry name" value="UvrD-like_ATP-bd"/>
</dbReference>
<evidence type="ECO:0000313" key="18">
    <source>
        <dbReference type="EMBL" id="KHE92614.1"/>
    </source>
</evidence>
<evidence type="ECO:0000256" key="14">
    <source>
        <dbReference type="PROSITE-ProRule" id="PRU00560"/>
    </source>
</evidence>
<dbReference type="EC" id="5.6.2.4" evidence="12"/>
<dbReference type="EMBL" id="JRYO01000115">
    <property type="protein sequence ID" value="KHE92614.1"/>
    <property type="molecule type" value="Genomic_DNA"/>
</dbReference>
<dbReference type="Gene3D" id="1.10.486.10">
    <property type="entry name" value="PCRA, domain 4"/>
    <property type="match status" value="1"/>
</dbReference>
<evidence type="ECO:0000256" key="3">
    <source>
        <dbReference type="ARBA" id="ARBA00022763"/>
    </source>
</evidence>
<evidence type="ECO:0000256" key="9">
    <source>
        <dbReference type="ARBA" id="ARBA00023204"/>
    </source>
</evidence>
<dbReference type="GO" id="GO:0005829">
    <property type="term" value="C:cytosol"/>
    <property type="evidence" value="ECO:0007669"/>
    <property type="project" value="TreeGrafter"/>
</dbReference>
<dbReference type="InterPro" id="IPR014017">
    <property type="entry name" value="DNA_helicase_UvrD-like_C"/>
</dbReference>